<evidence type="ECO:0000313" key="3">
    <source>
        <dbReference type="EMBL" id="TDO21144.1"/>
    </source>
</evidence>
<evidence type="ECO:0000313" key="4">
    <source>
        <dbReference type="Proteomes" id="UP000295518"/>
    </source>
</evidence>
<dbReference type="PROSITE" id="PS50965">
    <property type="entry name" value="NERD"/>
    <property type="match status" value="1"/>
</dbReference>
<dbReference type="EMBL" id="SNWN01000009">
    <property type="protein sequence ID" value="TDO21144.1"/>
    <property type="molecule type" value="Genomic_DNA"/>
</dbReference>
<dbReference type="OrthoDB" id="400116at2"/>
<proteinExistence type="predicted"/>
<evidence type="ECO:0000256" key="1">
    <source>
        <dbReference type="SAM" id="Phobius"/>
    </source>
</evidence>
<dbReference type="Proteomes" id="UP000295518">
    <property type="component" value="Unassembled WGS sequence"/>
</dbReference>
<keyword evidence="1" id="KW-0472">Membrane</keyword>
<feature type="domain" description="NERD" evidence="2">
    <location>
        <begin position="39"/>
        <end position="157"/>
    </location>
</feature>
<keyword evidence="1" id="KW-0812">Transmembrane</keyword>
<name>A0A4R6IGF0_9MOLU</name>
<reference evidence="3 4" key="1">
    <citation type="submission" date="2019-03" db="EMBL/GenBank/DDBJ databases">
        <title>Genomic Encyclopedia of Archaeal and Bacterial Type Strains, Phase II (KMG-II): from individual species to whole genera.</title>
        <authorList>
            <person name="Goeker M."/>
        </authorList>
    </citation>
    <scope>NUCLEOTIDE SEQUENCE [LARGE SCALE GENOMIC DNA]</scope>
    <source>
        <strain evidence="3 4">ATCC 700618</strain>
    </source>
</reference>
<sequence>MDLYFIGIGIGMGILFVILISILTLLIINKVKQSKIRKIGSEFEKRMSKKIEAWSSDKNKFYHGPSLYKYKNDKLFEIDGILVTAYAIIVFEYKSTIGAISGHAKDATWTKTIVGKKYDFPSPIIQNDKHIEHIINILNIKVPILSFIVFDKKVNSVDIDSKPEHVIITTDDKLTNVLDQIDNLLNVKINQYEIQAINNTLLNHATKKSRDKKQHEIYTRQKKI</sequence>
<dbReference type="AlphaFoldDB" id="A0A4R6IGF0"/>
<dbReference type="InterPro" id="IPR011528">
    <property type="entry name" value="NERD"/>
</dbReference>
<keyword evidence="4" id="KW-1185">Reference proteome</keyword>
<dbReference type="RefSeq" id="WP_094254346.1">
    <property type="nucleotide sequence ID" value="NZ_NNCE01000001.1"/>
</dbReference>
<keyword evidence="1" id="KW-1133">Transmembrane helix</keyword>
<protein>
    <submittedName>
        <fullName evidence="3">Nuclease-like protein</fullName>
    </submittedName>
</protein>
<comment type="caution">
    <text evidence="3">The sequence shown here is derived from an EMBL/GenBank/DDBJ whole genome shotgun (WGS) entry which is preliminary data.</text>
</comment>
<organism evidence="3 4">
    <name type="scientific">Mycoplasma testudineum</name>
    <dbReference type="NCBI Taxonomy" id="244584"/>
    <lineage>
        <taxon>Bacteria</taxon>
        <taxon>Bacillati</taxon>
        <taxon>Mycoplasmatota</taxon>
        <taxon>Mollicutes</taxon>
        <taxon>Mycoplasmataceae</taxon>
        <taxon>Mycoplasma</taxon>
    </lineage>
</organism>
<evidence type="ECO:0000259" key="2">
    <source>
        <dbReference type="PROSITE" id="PS50965"/>
    </source>
</evidence>
<feature type="transmembrane region" description="Helical" evidence="1">
    <location>
        <begin position="6"/>
        <end position="28"/>
    </location>
</feature>
<gene>
    <name evidence="3" type="ORF">EI74_0164</name>
</gene>
<accession>A0A4R6IGF0</accession>
<dbReference type="Pfam" id="PF08378">
    <property type="entry name" value="NERD"/>
    <property type="match status" value="1"/>
</dbReference>